<dbReference type="RefSeq" id="XP_017880108.2">
    <property type="nucleotide sequence ID" value="XM_018024619.2"/>
</dbReference>
<feature type="domain" description="Spaetzle" evidence="5">
    <location>
        <begin position="93"/>
        <end position="186"/>
    </location>
</feature>
<dbReference type="Proteomes" id="UP000694925">
    <property type="component" value="Unplaced"/>
</dbReference>
<dbReference type="GO" id="GO:0021556">
    <property type="term" value="P:central nervous system formation"/>
    <property type="evidence" value="ECO:0007669"/>
    <property type="project" value="TreeGrafter"/>
</dbReference>
<dbReference type="GO" id="GO:0005121">
    <property type="term" value="F:Toll binding"/>
    <property type="evidence" value="ECO:0007669"/>
    <property type="project" value="TreeGrafter"/>
</dbReference>
<organism evidence="6 7">
    <name type="scientific">Ceratina calcarata</name>
    <dbReference type="NCBI Taxonomy" id="156304"/>
    <lineage>
        <taxon>Eukaryota</taxon>
        <taxon>Metazoa</taxon>
        <taxon>Ecdysozoa</taxon>
        <taxon>Arthropoda</taxon>
        <taxon>Hexapoda</taxon>
        <taxon>Insecta</taxon>
        <taxon>Pterygota</taxon>
        <taxon>Neoptera</taxon>
        <taxon>Endopterygota</taxon>
        <taxon>Hymenoptera</taxon>
        <taxon>Apocrita</taxon>
        <taxon>Aculeata</taxon>
        <taxon>Apoidea</taxon>
        <taxon>Anthophila</taxon>
        <taxon>Apidae</taxon>
        <taxon>Ceratina</taxon>
        <taxon>Zadontomerus</taxon>
    </lineage>
</organism>
<keyword evidence="3" id="KW-0325">Glycoprotein</keyword>
<keyword evidence="6" id="KW-1185">Reference proteome</keyword>
<dbReference type="InterPro" id="IPR032104">
    <property type="entry name" value="Spaetzle"/>
</dbReference>
<reference evidence="7" key="1">
    <citation type="submission" date="2025-08" db="UniProtKB">
        <authorList>
            <consortium name="RefSeq"/>
        </authorList>
    </citation>
    <scope>IDENTIFICATION</scope>
    <source>
        <tissue evidence="7">Whole body</tissue>
    </source>
</reference>
<dbReference type="Pfam" id="PF16077">
    <property type="entry name" value="Spaetzle"/>
    <property type="match status" value="1"/>
</dbReference>
<sequence>MQRFVTLWKMFIGIFLLVAFLKLNGSCNAVATGNVSVVRSTRCMHKTFCENVTHYPTDMVQEAVKKHPHLRDYASIQTDGQVDVDEVAPEEESLCIATEQIVYPKYGVTKNSEWKYIINHEEVQQSVHVEICREEGKPCRVIEGFAEGYYTKCKQKYIYRQLLSLTENGSITLEFFQFPASCCCHVEFRAYKLLSQFDDRL</sequence>
<dbReference type="CTD" id="43256"/>
<dbReference type="PANTHER" id="PTHR23199">
    <property type="entry name" value="NEUROTROPHIN 1-RELATED"/>
    <property type="match status" value="1"/>
</dbReference>
<dbReference type="GO" id="GO:0045087">
    <property type="term" value="P:innate immune response"/>
    <property type="evidence" value="ECO:0007669"/>
    <property type="project" value="TreeGrafter"/>
</dbReference>
<name>A0AAJ7N6K5_9HYME</name>
<proteinExistence type="predicted"/>
<feature type="signal peptide" evidence="4">
    <location>
        <begin position="1"/>
        <end position="29"/>
    </location>
</feature>
<keyword evidence="1 4" id="KW-0732">Signal</keyword>
<dbReference type="KEGG" id="ccal:108624968"/>
<dbReference type="GO" id="GO:0008083">
    <property type="term" value="F:growth factor activity"/>
    <property type="evidence" value="ECO:0007669"/>
    <property type="project" value="TreeGrafter"/>
</dbReference>
<evidence type="ECO:0000313" key="7">
    <source>
        <dbReference type="RefSeq" id="XP_017880108.2"/>
    </source>
</evidence>
<evidence type="ECO:0000256" key="4">
    <source>
        <dbReference type="SAM" id="SignalP"/>
    </source>
</evidence>
<dbReference type="GO" id="GO:0005615">
    <property type="term" value="C:extracellular space"/>
    <property type="evidence" value="ECO:0007669"/>
    <property type="project" value="UniProtKB-ARBA"/>
</dbReference>
<evidence type="ECO:0000256" key="3">
    <source>
        <dbReference type="ARBA" id="ARBA00023180"/>
    </source>
</evidence>
<dbReference type="InterPro" id="IPR029034">
    <property type="entry name" value="Cystine-knot_cytokine"/>
</dbReference>
<dbReference type="PANTHER" id="PTHR23199:SF12">
    <property type="entry name" value="NEUROTROPHIN 1-RELATED"/>
    <property type="match status" value="1"/>
</dbReference>
<evidence type="ECO:0000256" key="1">
    <source>
        <dbReference type="ARBA" id="ARBA00022729"/>
    </source>
</evidence>
<dbReference type="SUPFAM" id="SSF57501">
    <property type="entry name" value="Cystine-knot cytokines"/>
    <property type="match status" value="1"/>
</dbReference>
<dbReference type="GeneID" id="108624968"/>
<dbReference type="Gene3D" id="2.10.90.10">
    <property type="entry name" value="Cystine-knot cytokines"/>
    <property type="match status" value="1"/>
</dbReference>
<evidence type="ECO:0000256" key="2">
    <source>
        <dbReference type="ARBA" id="ARBA00023157"/>
    </source>
</evidence>
<evidence type="ECO:0000313" key="6">
    <source>
        <dbReference type="Proteomes" id="UP000694925"/>
    </source>
</evidence>
<keyword evidence="2" id="KW-1015">Disulfide bond</keyword>
<dbReference type="InterPro" id="IPR052444">
    <property type="entry name" value="Spz/Toll_ligand-like"/>
</dbReference>
<protein>
    <submittedName>
        <fullName evidence="7">Protein spaetzle</fullName>
    </submittedName>
</protein>
<dbReference type="AlphaFoldDB" id="A0AAJ7N6K5"/>
<feature type="chain" id="PRO_5042536156" evidence="4">
    <location>
        <begin position="30"/>
        <end position="201"/>
    </location>
</feature>
<gene>
    <name evidence="7" type="primary">LOC108624968</name>
</gene>
<accession>A0AAJ7N6K5</accession>
<evidence type="ECO:0000259" key="5">
    <source>
        <dbReference type="Pfam" id="PF16077"/>
    </source>
</evidence>